<protein>
    <recommendedName>
        <fullName evidence="3">histidine kinase</fullName>
        <ecNumber evidence="3">2.7.13.3</ecNumber>
    </recommendedName>
</protein>
<dbReference type="PROSITE" id="PS50110">
    <property type="entry name" value="RESPONSE_REGULATORY"/>
    <property type="match status" value="1"/>
</dbReference>
<name>A0A923S9Q5_9BURK</name>
<dbReference type="InterPro" id="IPR005467">
    <property type="entry name" value="His_kinase_dom"/>
</dbReference>
<dbReference type="SMART" id="SM00448">
    <property type="entry name" value="REC"/>
    <property type="match status" value="1"/>
</dbReference>
<dbReference type="InterPro" id="IPR036097">
    <property type="entry name" value="HisK_dim/P_sf"/>
</dbReference>
<dbReference type="Gene3D" id="3.30.450.20">
    <property type="entry name" value="PAS domain"/>
    <property type="match status" value="2"/>
</dbReference>
<dbReference type="Proteomes" id="UP000608513">
    <property type="component" value="Unassembled WGS sequence"/>
</dbReference>
<dbReference type="InterPro" id="IPR000014">
    <property type="entry name" value="PAS"/>
</dbReference>
<dbReference type="CDD" id="cd17580">
    <property type="entry name" value="REC_2_DhkD-like"/>
    <property type="match status" value="1"/>
</dbReference>
<evidence type="ECO:0000259" key="11">
    <source>
        <dbReference type="PROSITE" id="PS50110"/>
    </source>
</evidence>
<dbReference type="CDD" id="cd00130">
    <property type="entry name" value="PAS"/>
    <property type="match status" value="2"/>
</dbReference>
<dbReference type="PANTHER" id="PTHR43047:SF72">
    <property type="entry name" value="OSMOSENSING HISTIDINE PROTEIN KINASE SLN1"/>
    <property type="match status" value="1"/>
</dbReference>
<comment type="catalytic activity">
    <reaction evidence="1">
        <text>ATP + protein L-histidine = ADP + protein N-phospho-L-histidine.</text>
        <dbReference type="EC" id="2.7.13.3"/>
    </reaction>
</comment>
<dbReference type="SUPFAM" id="SSF47384">
    <property type="entry name" value="Homodimeric domain of signal transducing histidine kinase"/>
    <property type="match status" value="1"/>
</dbReference>
<dbReference type="PROSITE" id="PS50112">
    <property type="entry name" value="PAS"/>
    <property type="match status" value="2"/>
</dbReference>
<dbReference type="GO" id="GO:0009927">
    <property type="term" value="F:histidine phosphotransfer kinase activity"/>
    <property type="evidence" value="ECO:0007669"/>
    <property type="project" value="TreeGrafter"/>
</dbReference>
<feature type="domain" description="PAC" evidence="13">
    <location>
        <begin position="383"/>
        <end position="435"/>
    </location>
</feature>
<evidence type="ECO:0000256" key="7">
    <source>
        <dbReference type="PROSITE-ProRule" id="PRU00169"/>
    </source>
</evidence>
<evidence type="ECO:0000256" key="6">
    <source>
        <dbReference type="ARBA" id="ARBA00022777"/>
    </source>
</evidence>
<dbReference type="InterPro" id="IPR003594">
    <property type="entry name" value="HATPase_dom"/>
</dbReference>
<evidence type="ECO:0000313" key="14">
    <source>
        <dbReference type="EMBL" id="MBC5781468.1"/>
    </source>
</evidence>
<evidence type="ECO:0000313" key="15">
    <source>
        <dbReference type="Proteomes" id="UP000608513"/>
    </source>
</evidence>
<evidence type="ECO:0000259" key="13">
    <source>
        <dbReference type="PROSITE" id="PS50113"/>
    </source>
</evidence>
<dbReference type="SMART" id="SM00086">
    <property type="entry name" value="PAC"/>
    <property type="match status" value="2"/>
</dbReference>
<dbReference type="InterPro" id="IPR011006">
    <property type="entry name" value="CheY-like_superfamily"/>
</dbReference>
<dbReference type="FunFam" id="3.30.450.20:FF:000099">
    <property type="entry name" value="Sensory box sensor histidine kinase"/>
    <property type="match status" value="1"/>
</dbReference>
<feature type="transmembrane region" description="Helical" evidence="9">
    <location>
        <begin position="93"/>
        <end position="112"/>
    </location>
</feature>
<keyword evidence="9" id="KW-0812">Transmembrane</keyword>
<reference evidence="14" key="1">
    <citation type="submission" date="2020-08" db="EMBL/GenBank/DDBJ databases">
        <title>Ramlibacter sp. USB13 16S ribosomal RNA gene genome sequencing and assembly.</title>
        <authorList>
            <person name="Kang M."/>
        </authorList>
    </citation>
    <scope>NUCLEOTIDE SEQUENCE</scope>
    <source>
        <strain evidence="14">USB13</strain>
    </source>
</reference>
<dbReference type="SUPFAM" id="SSF55785">
    <property type="entry name" value="PYP-like sensor domain (PAS domain)"/>
    <property type="match status" value="2"/>
</dbReference>
<dbReference type="EC" id="2.7.13.3" evidence="3"/>
<dbReference type="PRINTS" id="PR00344">
    <property type="entry name" value="BCTRLSENSOR"/>
</dbReference>
<evidence type="ECO:0000259" key="12">
    <source>
        <dbReference type="PROSITE" id="PS50112"/>
    </source>
</evidence>
<dbReference type="InterPro" id="IPR033424">
    <property type="entry name" value="MASE4"/>
</dbReference>
<keyword evidence="15" id="KW-1185">Reference proteome</keyword>
<feature type="transmembrane region" description="Helical" evidence="9">
    <location>
        <begin position="261"/>
        <end position="282"/>
    </location>
</feature>
<dbReference type="InterPro" id="IPR004358">
    <property type="entry name" value="Sig_transdc_His_kin-like_C"/>
</dbReference>
<organism evidence="14 15">
    <name type="scientific">Ramlibacter cellulosilyticus</name>
    <dbReference type="NCBI Taxonomy" id="2764187"/>
    <lineage>
        <taxon>Bacteria</taxon>
        <taxon>Pseudomonadati</taxon>
        <taxon>Pseudomonadota</taxon>
        <taxon>Betaproteobacteria</taxon>
        <taxon>Burkholderiales</taxon>
        <taxon>Comamonadaceae</taxon>
        <taxon>Ramlibacter</taxon>
    </lineage>
</organism>
<dbReference type="Pfam" id="PF08448">
    <property type="entry name" value="PAS_4"/>
    <property type="match status" value="1"/>
</dbReference>
<feature type="modified residue" description="4-aspartylphosphate" evidence="7">
    <location>
        <position position="860"/>
    </location>
</feature>
<feature type="domain" description="PAS" evidence="12">
    <location>
        <begin position="436"/>
        <end position="506"/>
    </location>
</feature>
<dbReference type="Pfam" id="PF08447">
    <property type="entry name" value="PAS_3"/>
    <property type="match status" value="1"/>
</dbReference>
<keyword evidence="4 7" id="KW-0597">Phosphoprotein</keyword>
<dbReference type="GO" id="GO:0005886">
    <property type="term" value="C:plasma membrane"/>
    <property type="evidence" value="ECO:0007669"/>
    <property type="project" value="UniProtKB-SubCell"/>
</dbReference>
<feature type="region of interest" description="Disordered" evidence="8">
    <location>
        <begin position="1"/>
        <end position="25"/>
    </location>
</feature>
<dbReference type="InterPro" id="IPR013656">
    <property type="entry name" value="PAS_4"/>
</dbReference>
<accession>A0A923S9Q5</accession>
<keyword evidence="5" id="KW-0808">Transferase</keyword>
<dbReference type="InterPro" id="IPR000700">
    <property type="entry name" value="PAS-assoc_C"/>
</dbReference>
<dbReference type="SMART" id="SM00388">
    <property type="entry name" value="HisKA"/>
    <property type="match status" value="1"/>
</dbReference>
<evidence type="ECO:0000256" key="9">
    <source>
        <dbReference type="SAM" id="Phobius"/>
    </source>
</evidence>
<dbReference type="EMBL" id="JACORT010000001">
    <property type="protein sequence ID" value="MBC5781468.1"/>
    <property type="molecule type" value="Genomic_DNA"/>
</dbReference>
<dbReference type="Pfam" id="PF17158">
    <property type="entry name" value="MASE4"/>
    <property type="match status" value="1"/>
</dbReference>
<feature type="transmembrane region" description="Helical" evidence="9">
    <location>
        <begin position="132"/>
        <end position="154"/>
    </location>
</feature>
<proteinExistence type="predicted"/>
<keyword evidence="6" id="KW-0418">Kinase</keyword>
<dbReference type="Gene3D" id="1.10.287.130">
    <property type="match status" value="1"/>
</dbReference>
<feature type="transmembrane region" description="Helical" evidence="9">
    <location>
        <begin position="236"/>
        <end position="255"/>
    </location>
</feature>
<feature type="domain" description="PAC" evidence="13">
    <location>
        <begin position="507"/>
        <end position="561"/>
    </location>
</feature>
<evidence type="ECO:0000256" key="5">
    <source>
        <dbReference type="ARBA" id="ARBA00022679"/>
    </source>
</evidence>
<feature type="transmembrane region" description="Helical" evidence="9">
    <location>
        <begin position="59"/>
        <end position="81"/>
    </location>
</feature>
<dbReference type="InterPro" id="IPR035965">
    <property type="entry name" value="PAS-like_dom_sf"/>
</dbReference>
<dbReference type="GO" id="GO:0000155">
    <property type="term" value="F:phosphorelay sensor kinase activity"/>
    <property type="evidence" value="ECO:0007669"/>
    <property type="project" value="InterPro"/>
</dbReference>
<dbReference type="NCBIfam" id="TIGR00229">
    <property type="entry name" value="sensory_box"/>
    <property type="match status" value="2"/>
</dbReference>
<sequence length="941" mass="102535">MPPATPAPLRFASGRNAPATLTDRPADASSRRAALVMVALSTGVFLGLAPLAALPLAPAAWFIPLFQSVLIINDLVTAALLFGQLRLTRDKAVLVLASGYVFAAVMASVHLLSFPDVFARTGIVGGGAQTTGYLHVLWHMGMPLAVIAYAVLRGRAAPLAAPAGRAIVRALLVVLGLAAACTLLTTLGNDLLPPMLAGIHYSSAFNIGRYGAWVVTALALAVLWQRRGPHSVLDLWLMVMLCTTFFEIALVSIFNAGRYDLGFYAGRVYSTIASSVVLVMLLGEHWKIYRDLAAAQETARSEAALRESREVLSLAMHGGRMAAWTRDLAHKTTWWSPEVQELTGWPAAALGGSDAFIFERVHPADRVVLRGMMDAAAVSEEELAVEFRLRHADGSWRWLEARCQAIRDEEGGATRLFGVAADITVQKQSAQATAELEARFRALADGMPQLAWMARPDGWVYWYNRRWYEYTGTTLQEVEGWGWRRVHDPEVLPAVVEQIRRSFDTGETFEMVFPLRAADGGFRPFLTRMTPLKDAEGQVLAWFGTNTDISQQHAEEEALRTADRRKDEFLATLAHELRNPLAPIRNAVELMKRAGALPPLVTRSRDILDRQSRHLARLVDDLLEVSRITQGKLMLHKEKVSLQDCVHDAVNAARPALEAAGHHLELHSHADPLLAHADTTRITQAVVNLVNNAAKFTPRGGHITVSSWREGQHACISVADTGIGIPAEHLAGIFGMFSQVASARERSHGGLGIGLALVRGFVELHGGSVQAQSEGAGRGSKFTIRLPLLAGGVQRPEQPVEERDRTTQPRRVLVVDDNEDAANSLASLLAHDGHDVRVAHSGEEGLRIAFELEPEIVLLDLGMPGMNGLEVARALRARVGRDVRLIAVTGWGQARDRELTREAGFDFHLTKPVDRDELEQLLLAGAPPGTGRGDVAAHPKH</sequence>
<feature type="domain" description="Response regulatory" evidence="11">
    <location>
        <begin position="811"/>
        <end position="926"/>
    </location>
</feature>
<dbReference type="InterPro" id="IPR001610">
    <property type="entry name" value="PAC"/>
</dbReference>
<dbReference type="SUPFAM" id="SSF52172">
    <property type="entry name" value="CheY-like"/>
    <property type="match status" value="1"/>
</dbReference>
<dbReference type="Gene3D" id="3.40.50.2300">
    <property type="match status" value="1"/>
</dbReference>
<dbReference type="Pfam" id="PF02518">
    <property type="entry name" value="HATPase_c"/>
    <property type="match status" value="1"/>
</dbReference>
<dbReference type="PANTHER" id="PTHR43047">
    <property type="entry name" value="TWO-COMPONENT HISTIDINE PROTEIN KINASE"/>
    <property type="match status" value="1"/>
</dbReference>
<evidence type="ECO:0000256" key="3">
    <source>
        <dbReference type="ARBA" id="ARBA00012438"/>
    </source>
</evidence>
<evidence type="ECO:0000259" key="10">
    <source>
        <dbReference type="PROSITE" id="PS50109"/>
    </source>
</evidence>
<dbReference type="InterPro" id="IPR036890">
    <property type="entry name" value="HATPase_C_sf"/>
</dbReference>
<feature type="transmembrane region" description="Helical" evidence="9">
    <location>
        <begin position="33"/>
        <end position="53"/>
    </location>
</feature>
<comment type="caution">
    <text evidence="14">The sequence shown here is derived from an EMBL/GenBank/DDBJ whole genome shotgun (WGS) entry which is preliminary data.</text>
</comment>
<dbReference type="CDD" id="cd16922">
    <property type="entry name" value="HATPase_EvgS-ArcB-TorS-like"/>
    <property type="match status" value="1"/>
</dbReference>
<feature type="domain" description="PAS" evidence="12">
    <location>
        <begin position="308"/>
        <end position="380"/>
    </location>
</feature>
<dbReference type="InterPro" id="IPR001789">
    <property type="entry name" value="Sig_transdc_resp-reg_receiver"/>
</dbReference>
<dbReference type="RefSeq" id="WP_187074224.1">
    <property type="nucleotide sequence ID" value="NZ_JACORT010000001.1"/>
</dbReference>
<evidence type="ECO:0000256" key="8">
    <source>
        <dbReference type="SAM" id="MobiDB-lite"/>
    </source>
</evidence>
<comment type="subcellular location">
    <subcellularLocation>
        <location evidence="2">Cell inner membrane</location>
        <topology evidence="2">Multi-pass membrane protein</topology>
    </subcellularLocation>
</comment>
<dbReference type="PROSITE" id="PS50109">
    <property type="entry name" value="HIS_KIN"/>
    <property type="match status" value="1"/>
</dbReference>
<evidence type="ECO:0000256" key="2">
    <source>
        <dbReference type="ARBA" id="ARBA00004429"/>
    </source>
</evidence>
<feature type="transmembrane region" description="Helical" evidence="9">
    <location>
        <begin position="166"/>
        <end position="187"/>
    </location>
</feature>
<dbReference type="Pfam" id="PF00512">
    <property type="entry name" value="HisKA"/>
    <property type="match status" value="1"/>
</dbReference>
<dbReference type="InterPro" id="IPR003661">
    <property type="entry name" value="HisK_dim/P_dom"/>
</dbReference>
<dbReference type="CDD" id="cd00082">
    <property type="entry name" value="HisKA"/>
    <property type="match status" value="1"/>
</dbReference>
<keyword evidence="9" id="KW-1133">Transmembrane helix</keyword>
<evidence type="ECO:0000256" key="4">
    <source>
        <dbReference type="ARBA" id="ARBA00022553"/>
    </source>
</evidence>
<dbReference type="FunFam" id="3.30.565.10:FF:000006">
    <property type="entry name" value="Sensor histidine kinase WalK"/>
    <property type="match status" value="1"/>
</dbReference>
<keyword evidence="9" id="KW-0472">Membrane</keyword>
<dbReference type="Gene3D" id="3.30.565.10">
    <property type="entry name" value="Histidine kinase-like ATPase, C-terminal domain"/>
    <property type="match status" value="1"/>
</dbReference>
<dbReference type="SMART" id="SM00091">
    <property type="entry name" value="PAS"/>
    <property type="match status" value="2"/>
</dbReference>
<dbReference type="PROSITE" id="PS50113">
    <property type="entry name" value="PAC"/>
    <property type="match status" value="2"/>
</dbReference>
<dbReference type="SMART" id="SM00387">
    <property type="entry name" value="HATPase_c"/>
    <property type="match status" value="1"/>
</dbReference>
<dbReference type="AlphaFoldDB" id="A0A923S9Q5"/>
<evidence type="ECO:0000256" key="1">
    <source>
        <dbReference type="ARBA" id="ARBA00000085"/>
    </source>
</evidence>
<dbReference type="InterPro" id="IPR013655">
    <property type="entry name" value="PAS_fold_3"/>
</dbReference>
<dbReference type="Pfam" id="PF00072">
    <property type="entry name" value="Response_reg"/>
    <property type="match status" value="1"/>
</dbReference>
<feature type="domain" description="Histidine kinase" evidence="10">
    <location>
        <begin position="572"/>
        <end position="790"/>
    </location>
</feature>
<gene>
    <name evidence="14" type="ORF">H8N03_00845</name>
</gene>
<dbReference type="SUPFAM" id="SSF55874">
    <property type="entry name" value="ATPase domain of HSP90 chaperone/DNA topoisomerase II/histidine kinase"/>
    <property type="match status" value="1"/>
</dbReference>